<dbReference type="Proteomes" id="UP000289340">
    <property type="component" value="Chromosome 19"/>
</dbReference>
<comment type="caution">
    <text evidence="3">The sequence shown here is derived from an EMBL/GenBank/DDBJ whole genome shotgun (WGS) entry which is preliminary data.</text>
</comment>
<feature type="compositionally biased region" description="Basic and acidic residues" evidence="1">
    <location>
        <begin position="11"/>
        <end position="21"/>
    </location>
</feature>
<name>A0A445FDI6_GLYSO</name>
<gene>
    <name evidence="3" type="ORF">D0Y65_050805</name>
</gene>
<feature type="non-terminal residue" evidence="3">
    <location>
        <position position="1"/>
    </location>
</feature>
<dbReference type="AlphaFoldDB" id="A0A445FDI6"/>
<feature type="compositionally biased region" description="Polar residues" evidence="1">
    <location>
        <begin position="1"/>
        <end position="10"/>
    </location>
</feature>
<proteinExistence type="predicted"/>
<evidence type="ECO:0000256" key="1">
    <source>
        <dbReference type="SAM" id="MobiDB-lite"/>
    </source>
</evidence>
<organism evidence="3 4">
    <name type="scientific">Glycine soja</name>
    <name type="common">Wild soybean</name>
    <dbReference type="NCBI Taxonomy" id="3848"/>
    <lineage>
        <taxon>Eukaryota</taxon>
        <taxon>Viridiplantae</taxon>
        <taxon>Streptophyta</taxon>
        <taxon>Embryophyta</taxon>
        <taxon>Tracheophyta</taxon>
        <taxon>Spermatophyta</taxon>
        <taxon>Magnoliopsida</taxon>
        <taxon>eudicotyledons</taxon>
        <taxon>Gunneridae</taxon>
        <taxon>Pentapetalae</taxon>
        <taxon>rosids</taxon>
        <taxon>fabids</taxon>
        <taxon>Fabales</taxon>
        <taxon>Fabaceae</taxon>
        <taxon>Papilionoideae</taxon>
        <taxon>50 kb inversion clade</taxon>
        <taxon>NPAAA clade</taxon>
        <taxon>indigoferoid/millettioid clade</taxon>
        <taxon>Phaseoleae</taxon>
        <taxon>Glycine</taxon>
        <taxon>Glycine subgen. Soja</taxon>
    </lineage>
</organism>
<sequence>DKGCKASTSRHMSDERPEMKQLRRKGVGRPTMRFARASNSARYEFTDPCCDNLNRVTRRATDRYDTSTETNSVQRRRGRSIGVVESGNIEIHAKGRRRFVILLDVIRQRQNKFIFEKLVNLEHDMKLDDSLSEVVLENNTTRANLWWVLPPMGTVQTKILLRNLEIHSHANDAIQMVKGLANPNQHEKLILDAIQASIMPAMTVQFSHVYRECNKVADLLAKKVKIPSGVFVDPTQILSLSDPTILLRFVIIRSTMDVDKEFFAESSGCLQLVFFVHKYSIDDTIL</sequence>
<accession>A0A445FDI6</accession>
<evidence type="ECO:0000313" key="3">
    <source>
        <dbReference type="EMBL" id="RZB46921.1"/>
    </source>
</evidence>
<dbReference type="InterPro" id="IPR002156">
    <property type="entry name" value="RNaseH_domain"/>
</dbReference>
<reference evidence="3 4" key="1">
    <citation type="submission" date="2018-09" db="EMBL/GenBank/DDBJ databases">
        <title>A high-quality reference genome of wild soybean provides a powerful tool to mine soybean genomes.</title>
        <authorList>
            <person name="Xie M."/>
            <person name="Chung C.Y.L."/>
            <person name="Li M.-W."/>
            <person name="Wong F.-L."/>
            <person name="Chan T.-F."/>
            <person name="Lam H.-M."/>
        </authorList>
    </citation>
    <scope>NUCLEOTIDE SEQUENCE [LARGE SCALE GENOMIC DNA]</scope>
    <source>
        <strain evidence="4">cv. W05</strain>
        <tissue evidence="3">Hypocotyl of etiolated seedlings</tissue>
    </source>
</reference>
<dbReference type="GO" id="GO:0003676">
    <property type="term" value="F:nucleic acid binding"/>
    <property type="evidence" value="ECO:0007669"/>
    <property type="project" value="InterPro"/>
</dbReference>
<feature type="region of interest" description="Disordered" evidence="1">
    <location>
        <begin position="1"/>
        <end position="27"/>
    </location>
</feature>
<protein>
    <submittedName>
        <fullName evidence="3">Serine/threonine protein phosphatase 2A 59 kDa regulatory subunit B' gamma isoform isoform C</fullName>
    </submittedName>
</protein>
<feature type="domain" description="RNase H type-1" evidence="2">
    <location>
        <begin position="161"/>
        <end position="223"/>
    </location>
</feature>
<dbReference type="Pfam" id="PF13456">
    <property type="entry name" value="RVT_3"/>
    <property type="match status" value="1"/>
</dbReference>
<evidence type="ECO:0000313" key="4">
    <source>
        <dbReference type="Proteomes" id="UP000289340"/>
    </source>
</evidence>
<evidence type="ECO:0000259" key="2">
    <source>
        <dbReference type="Pfam" id="PF13456"/>
    </source>
</evidence>
<keyword evidence="4" id="KW-1185">Reference proteome</keyword>
<dbReference type="EMBL" id="QZWG01000019">
    <property type="protein sequence ID" value="RZB46921.1"/>
    <property type="molecule type" value="Genomic_DNA"/>
</dbReference>
<dbReference type="GO" id="GO:0004523">
    <property type="term" value="F:RNA-DNA hybrid ribonuclease activity"/>
    <property type="evidence" value="ECO:0007669"/>
    <property type="project" value="InterPro"/>
</dbReference>